<keyword evidence="6 7" id="KW-0472">Membrane</keyword>
<evidence type="ECO:0000256" key="8">
    <source>
        <dbReference type="SAM" id="MobiDB-lite"/>
    </source>
</evidence>
<feature type="compositionally biased region" description="Basic and acidic residues" evidence="8">
    <location>
        <begin position="302"/>
        <end position="312"/>
    </location>
</feature>
<comment type="function">
    <text evidence="7">Part of the twin-arginine translocation (Tat) system that transports large folded proteins containing a characteristic twin-arginine motif in their signal peptide across membranes. Together with TatB, TatC is part of a receptor directly interacting with Tat signal peptides.</text>
</comment>
<keyword evidence="7" id="KW-0813">Transport</keyword>
<evidence type="ECO:0000256" key="3">
    <source>
        <dbReference type="ARBA" id="ARBA00022927"/>
    </source>
</evidence>
<dbReference type="Proteomes" id="UP000642748">
    <property type="component" value="Unassembled WGS sequence"/>
</dbReference>
<dbReference type="PANTHER" id="PTHR30371:SF0">
    <property type="entry name" value="SEC-INDEPENDENT PROTEIN TRANSLOCASE PROTEIN TATC, CHLOROPLASTIC-RELATED"/>
    <property type="match status" value="1"/>
</dbReference>
<dbReference type="GO" id="GO:0043953">
    <property type="term" value="P:protein transport by the Tat complex"/>
    <property type="evidence" value="ECO:0007669"/>
    <property type="project" value="UniProtKB-UniRule"/>
</dbReference>
<evidence type="ECO:0000313" key="10">
    <source>
        <dbReference type="Proteomes" id="UP000642748"/>
    </source>
</evidence>
<feature type="region of interest" description="Disordered" evidence="8">
    <location>
        <begin position="290"/>
        <end position="312"/>
    </location>
</feature>
<comment type="subunit">
    <text evidence="7">The Tat system comprises two distinct complexes: a TatABC complex, containing multiple copies of TatA, TatB and TatC subunits, and a separate TatA complex, containing only TatA subunits. Substrates initially bind to the TatABC complex, which probably triggers association of the separate TatA complex to form the active translocon.</text>
</comment>
<keyword evidence="4 7" id="KW-1133">Transmembrane helix</keyword>
<evidence type="ECO:0000256" key="2">
    <source>
        <dbReference type="ARBA" id="ARBA00022692"/>
    </source>
</evidence>
<protein>
    <recommendedName>
        <fullName evidence="7">Sec-independent protein translocase protein TatC</fullName>
    </recommendedName>
</protein>
<dbReference type="NCBIfam" id="TIGR00945">
    <property type="entry name" value="tatC"/>
    <property type="match status" value="1"/>
</dbReference>
<comment type="similarity">
    <text evidence="7">Belongs to the TatC family.</text>
</comment>
<evidence type="ECO:0000256" key="4">
    <source>
        <dbReference type="ARBA" id="ARBA00022989"/>
    </source>
</evidence>
<accession>A0A8J3VPA5</accession>
<dbReference type="PRINTS" id="PR01840">
    <property type="entry name" value="TATCFAMILY"/>
</dbReference>
<feature type="transmembrane region" description="Helical" evidence="7">
    <location>
        <begin position="125"/>
        <end position="147"/>
    </location>
</feature>
<feature type="transmembrane region" description="Helical" evidence="7">
    <location>
        <begin position="207"/>
        <end position="225"/>
    </location>
</feature>
<keyword evidence="3 7" id="KW-0653">Protein transport</keyword>
<dbReference type="InterPro" id="IPR002033">
    <property type="entry name" value="TatC"/>
</dbReference>
<dbReference type="HAMAP" id="MF_00902">
    <property type="entry name" value="TatC"/>
    <property type="match status" value="1"/>
</dbReference>
<comment type="caution">
    <text evidence="9">The sequence shown here is derived from an EMBL/GenBank/DDBJ whole genome shotgun (WGS) entry which is preliminary data.</text>
</comment>
<name>A0A8J3VPA5_9ACTN</name>
<evidence type="ECO:0000256" key="7">
    <source>
        <dbReference type="HAMAP-Rule" id="MF_00902"/>
    </source>
</evidence>
<keyword evidence="2 7" id="KW-0812">Transmembrane</keyword>
<keyword evidence="7" id="KW-1003">Cell membrane</keyword>
<comment type="subcellular location">
    <subcellularLocation>
        <location evidence="7">Cell membrane</location>
        <topology evidence="7">Multi-pass membrane protein</topology>
    </subcellularLocation>
    <subcellularLocation>
        <location evidence="1">Membrane</location>
        <topology evidence="1">Multi-pass membrane protein</topology>
    </subcellularLocation>
</comment>
<feature type="transmembrane region" description="Helical" evidence="7">
    <location>
        <begin position="231"/>
        <end position="253"/>
    </location>
</feature>
<dbReference type="InterPro" id="IPR019820">
    <property type="entry name" value="Sec-indep_translocase_CS"/>
</dbReference>
<reference evidence="9" key="1">
    <citation type="submission" date="2021-01" db="EMBL/GenBank/DDBJ databases">
        <title>Whole genome shotgun sequence of Rugosimonospora africana NBRC 104875.</title>
        <authorList>
            <person name="Komaki H."/>
            <person name="Tamura T."/>
        </authorList>
    </citation>
    <scope>NUCLEOTIDE SEQUENCE</scope>
    <source>
        <strain evidence="9">NBRC 104875</strain>
    </source>
</reference>
<dbReference type="Pfam" id="PF00902">
    <property type="entry name" value="TatC"/>
    <property type="match status" value="1"/>
</dbReference>
<evidence type="ECO:0000256" key="6">
    <source>
        <dbReference type="ARBA" id="ARBA00023136"/>
    </source>
</evidence>
<feature type="transmembrane region" description="Helical" evidence="7">
    <location>
        <begin position="92"/>
        <end position="113"/>
    </location>
</feature>
<dbReference type="GO" id="GO:0065002">
    <property type="term" value="P:intracellular protein transmembrane transport"/>
    <property type="evidence" value="ECO:0007669"/>
    <property type="project" value="TreeGrafter"/>
</dbReference>
<dbReference type="AlphaFoldDB" id="A0A8J3VPA5"/>
<keyword evidence="5 7" id="KW-0811">Translocation</keyword>
<feature type="transmembrane region" description="Helical" evidence="7">
    <location>
        <begin position="34"/>
        <end position="52"/>
    </location>
</feature>
<dbReference type="EMBL" id="BONZ01000019">
    <property type="protein sequence ID" value="GIH13944.1"/>
    <property type="molecule type" value="Genomic_DNA"/>
</dbReference>
<dbReference type="GO" id="GO:0033281">
    <property type="term" value="C:TAT protein transport complex"/>
    <property type="evidence" value="ECO:0007669"/>
    <property type="project" value="UniProtKB-UniRule"/>
</dbReference>
<dbReference type="GO" id="GO:0009977">
    <property type="term" value="F:proton motive force dependent protein transmembrane transporter activity"/>
    <property type="evidence" value="ECO:0007669"/>
    <property type="project" value="TreeGrafter"/>
</dbReference>
<organism evidence="9 10">
    <name type="scientific">Rugosimonospora africana</name>
    <dbReference type="NCBI Taxonomy" id="556532"/>
    <lineage>
        <taxon>Bacteria</taxon>
        <taxon>Bacillati</taxon>
        <taxon>Actinomycetota</taxon>
        <taxon>Actinomycetes</taxon>
        <taxon>Micromonosporales</taxon>
        <taxon>Micromonosporaceae</taxon>
        <taxon>Rugosimonospora</taxon>
    </lineage>
</organism>
<evidence type="ECO:0000256" key="1">
    <source>
        <dbReference type="ARBA" id="ARBA00004141"/>
    </source>
</evidence>
<evidence type="ECO:0000313" key="9">
    <source>
        <dbReference type="EMBL" id="GIH13944.1"/>
    </source>
</evidence>
<keyword evidence="10" id="KW-1185">Reference proteome</keyword>
<dbReference type="PROSITE" id="PS01218">
    <property type="entry name" value="TATC"/>
    <property type="match status" value="1"/>
</dbReference>
<sequence>MALPVRRRRKTQFQRAADGSMTLLDHLRELRSRLFKAALGIVAGMVVGWFFSKPVLDLLEKPYCDATAPPGKTCGEFLAIDPTGPLALQVKVALIIGLIIGAPIWLYQLWAFIAPGLHRNERRWAYAFVILAAPLFALGAWLAYIMLPRALDFLLNFGGSHVSFTFELSKYIGFVTNLVLLFGVAFEFPLIVMLFNIAGIAPAKRLLGWWRPAILIFFAFSAIAIPTGDPFTMTVLALGLTALYFGAVLFAYINDKRRGRLHRAEFGDVGDDEISPLNYDTGDPVEAGEPITAIEPVAPARPLDRHYDDDAT</sequence>
<evidence type="ECO:0000256" key="5">
    <source>
        <dbReference type="ARBA" id="ARBA00023010"/>
    </source>
</evidence>
<gene>
    <name evidence="7 9" type="primary">tatC</name>
    <name evidence="9" type="ORF">Raf01_21160</name>
</gene>
<proteinExistence type="inferred from homology"/>
<dbReference type="RefSeq" id="WP_203917614.1">
    <property type="nucleotide sequence ID" value="NZ_BONZ01000019.1"/>
</dbReference>
<feature type="transmembrane region" description="Helical" evidence="7">
    <location>
        <begin position="171"/>
        <end position="195"/>
    </location>
</feature>
<dbReference type="PANTHER" id="PTHR30371">
    <property type="entry name" value="SEC-INDEPENDENT PROTEIN TRANSLOCASE PROTEIN TATC"/>
    <property type="match status" value="1"/>
</dbReference>